<protein>
    <submittedName>
        <fullName evidence="4">Drug/metabolite transporter DMT permease</fullName>
    </submittedName>
</protein>
<evidence type="ECO:0000313" key="4">
    <source>
        <dbReference type="EMBL" id="VEB58350.1"/>
    </source>
</evidence>
<evidence type="ECO:0000259" key="3">
    <source>
        <dbReference type="Pfam" id="PF00892"/>
    </source>
</evidence>
<evidence type="ECO:0000256" key="2">
    <source>
        <dbReference type="SAM" id="Phobius"/>
    </source>
</evidence>
<feature type="domain" description="EamA" evidence="3">
    <location>
        <begin position="7"/>
        <end position="59"/>
    </location>
</feature>
<evidence type="ECO:0000313" key="5">
    <source>
        <dbReference type="Proteomes" id="UP000269208"/>
    </source>
</evidence>
<gene>
    <name evidence="4" type="ORF">NCTC6754_05370</name>
</gene>
<dbReference type="InterPro" id="IPR000620">
    <property type="entry name" value="EamA_dom"/>
</dbReference>
<dbReference type="Pfam" id="PF00892">
    <property type="entry name" value="EamA"/>
    <property type="match status" value="1"/>
</dbReference>
<keyword evidence="2" id="KW-0812">Transmembrane</keyword>
<keyword evidence="2" id="KW-1133">Transmembrane helix</keyword>
<evidence type="ECO:0000256" key="1">
    <source>
        <dbReference type="ARBA" id="ARBA00004127"/>
    </source>
</evidence>
<dbReference type="AlphaFoldDB" id="A0A3S5DMT5"/>
<reference evidence="4 5" key="1">
    <citation type="submission" date="2018-12" db="EMBL/GenBank/DDBJ databases">
        <authorList>
            <consortium name="Pathogen Informatics"/>
        </authorList>
    </citation>
    <scope>NUCLEOTIDE SEQUENCE [LARGE SCALE GENOMIC DNA]</scope>
    <source>
        <strain evidence="4 5">NCTC6754</strain>
    </source>
</reference>
<dbReference type="EMBL" id="LR134190">
    <property type="protein sequence ID" value="VEB58350.1"/>
    <property type="molecule type" value="Genomic_DNA"/>
</dbReference>
<sequence length="71" mass="8197">MRKVSISILFMLVSLTWGTTWLAMRIAVETIPPVFATGMRFMFAAPFLIIIAWLRKKKHCCFLPDNDYSSL</sequence>
<proteinExistence type="predicted"/>
<organism evidence="4 5">
    <name type="scientific">Salmonella enterica I</name>
    <dbReference type="NCBI Taxonomy" id="59201"/>
    <lineage>
        <taxon>Bacteria</taxon>
        <taxon>Pseudomonadati</taxon>
        <taxon>Pseudomonadota</taxon>
        <taxon>Gammaproteobacteria</taxon>
        <taxon>Enterobacterales</taxon>
        <taxon>Enterobacteriaceae</taxon>
        <taxon>Salmonella</taxon>
    </lineage>
</organism>
<feature type="transmembrane region" description="Helical" evidence="2">
    <location>
        <begin position="35"/>
        <end position="54"/>
    </location>
</feature>
<comment type="subcellular location">
    <subcellularLocation>
        <location evidence="1">Endomembrane system</location>
        <topology evidence="1">Multi-pass membrane protein</topology>
    </subcellularLocation>
</comment>
<keyword evidence="2" id="KW-0472">Membrane</keyword>
<dbReference type="Proteomes" id="UP000269208">
    <property type="component" value="Chromosome"/>
</dbReference>
<name>A0A3S5DMT5_SALET</name>
<accession>A0A3S5DMT5</accession>
<dbReference type="GO" id="GO:0005886">
    <property type="term" value="C:plasma membrane"/>
    <property type="evidence" value="ECO:0007669"/>
    <property type="project" value="UniProtKB-SubCell"/>
</dbReference>